<evidence type="ECO:0000313" key="2">
    <source>
        <dbReference type="EMBL" id="MEY8763031.1"/>
    </source>
</evidence>
<dbReference type="EMBL" id="JBGFFE010000004">
    <property type="protein sequence ID" value="MEY8763031.1"/>
    <property type="molecule type" value="Genomic_DNA"/>
</dbReference>
<comment type="caution">
    <text evidence="2">The sequence shown here is derived from an EMBL/GenBank/DDBJ whole genome shotgun (WGS) entry which is preliminary data.</text>
</comment>
<keyword evidence="3" id="KW-1185">Reference proteome</keyword>
<protein>
    <submittedName>
        <fullName evidence="2">SPOR domain-containing protein</fullName>
    </submittedName>
</protein>
<gene>
    <name evidence="2" type="ORF">AB8S09_05125</name>
</gene>
<dbReference type="Proteomes" id="UP001565220">
    <property type="component" value="Unassembled WGS sequence"/>
</dbReference>
<proteinExistence type="predicted"/>
<accession>A0ABV4DUW9</accession>
<dbReference type="RefSeq" id="WP_294183581.1">
    <property type="nucleotide sequence ID" value="NZ_JBGFFE010000004.1"/>
</dbReference>
<organism evidence="2 3">
    <name type="scientific">Clostridium lapidicellarium</name>
    <dbReference type="NCBI Taxonomy" id="3240931"/>
    <lineage>
        <taxon>Bacteria</taxon>
        <taxon>Bacillati</taxon>
        <taxon>Bacillota</taxon>
        <taxon>Clostridia</taxon>
        <taxon>Eubacteriales</taxon>
        <taxon>Clostridiaceae</taxon>
        <taxon>Clostridium</taxon>
    </lineage>
</organism>
<keyword evidence="1" id="KW-1133">Transmembrane helix</keyword>
<reference evidence="2 3" key="1">
    <citation type="submission" date="2024-08" db="EMBL/GenBank/DDBJ databases">
        <title>Clostridium lapicellarii sp. nov., and Clostridium renhuaiense sp. nov., two species isolated from the mud in a fermentation cellar used for producing sauce-flavour Chinese liquors.</title>
        <authorList>
            <person name="Yang F."/>
            <person name="Wang H."/>
            <person name="Chen L.Q."/>
            <person name="Zhou N."/>
            <person name="Lu J.J."/>
            <person name="Pu X.X."/>
            <person name="Wan B."/>
            <person name="Wang L."/>
            <person name="Liu S.J."/>
        </authorList>
    </citation>
    <scope>NUCLEOTIDE SEQUENCE [LARGE SCALE GENOMIC DNA]</scope>
    <source>
        <strain evidence="2 3">MT-113</strain>
    </source>
</reference>
<keyword evidence="1" id="KW-0812">Transmembrane</keyword>
<evidence type="ECO:0000256" key="1">
    <source>
        <dbReference type="SAM" id="Phobius"/>
    </source>
</evidence>
<name>A0ABV4DUW9_9CLOT</name>
<sequence>MRYTRYDLKKDKNSKTFVILISSILLSAFILGTFIFQVMLKDPGNLNYEGTSQSTSTLKKGDIKFIAVQGGIYRDKNNAEKEKELLSKYGLPFYIAEPDKTRVFLGIFLQNDADKIMKSLNGQNVETSKMVFTVKQEDVCNTEIVQIIDANLKILNKLSSKDVESIQTSELKKWCSSLEKDRAAGGKNKLVLDELNEYINKLPGEITKDNSEENYVYLFNVLKKIGSN</sequence>
<keyword evidence="1" id="KW-0472">Membrane</keyword>
<feature type="transmembrane region" description="Helical" evidence="1">
    <location>
        <begin position="16"/>
        <end position="40"/>
    </location>
</feature>
<evidence type="ECO:0000313" key="3">
    <source>
        <dbReference type="Proteomes" id="UP001565220"/>
    </source>
</evidence>